<reference evidence="3" key="1">
    <citation type="journal article" date="2019" name="Int. J. Syst. Evol. Microbiol.">
        <title>The Global Catalogue of Microorganisms (GCM) 10K type strain sequencing project: providing services to taxonomists for standard genome sequencing and annotation.</title>
        <authorList>
            <consortium name="The Broad Institute Genomics Platform"/>
            <consortium name="The Broad Institute Genome Sequencing Center for Infectious Disease"/>
            <person name="Wu L."/>
            <person name="Ma J."/>
        </authorList>
    </citation>
    <scope>NUCLEOTIDE SEQUENCE [LARGE SCALE GENOMIC DNA]</scope>
    <source>
        <strain evidence="3">JCM 4350</strain>
    </source>
</reference>
<name>A0ABQ2T207_STRBA</name>
<feature type="domain" description="FAD-dependent urate hydroxylase HpyO/Asp monooxygenase CreE-like FAD/NAD(P)-binding" evidence="1">
    <location>
        <begin position="16"/>
        <end position="190"/>
    </location>
</feature>
<accession>A0ABQ2T207</accession>
<protein>
    <recommendedName>
        <fullName evidence="1">FAD-dependent urate hydroxylase HpyO/Asp monooxygenase CreE-like FAD/NAD(P)-binding domain-containing protein</fullName>
    </recommendedName>
</protein>
<dbReference type="PANTHER" id="PTHR40254:SF1">
    <property type="entry name" value="BLR0577 PROTEIN"/>
    <property type="match status" value="1"/>
</dbReference>
<dbReference type="EMBL" id="BMSZ01000006">
    <property type="protein sequence ID" value="GGS48713.1"/>
    <property type="molecule type" value="Genomic_DNA"/>
</dbReference>
<evidence type="ECO:0000313" key="2">
    <source>
        <dbReference type="EMBL" id="GGS48713.1"/>
    </source>
</evidence>
<dbReference type="InterPro" id="IPR036188">
    <property type="entry name" value="FAD/NAD-bd_sf"/>
</dbReference>
<dbReference type="InterPro" id="IPR052189">
    <property type="entry name" value="L-asp_N-monooxygenase_NS-form"/>
</dbReference>
<organism evidence="2 3">
    <name type="scientific">Streptomyces badius</name>
    <dbReference type="NCBI Taxonomy" id="1941"/>
    <lineage>
        <taxon>Bacteria</taxon>
        <taxon>Bacillati</taxon>
        <taxon>Actinomycetota</taxon>
        <taxon>Actinomycetes</taxon>
        <taxon>Kitasatosporales</taxon>
        <taxon>Streptomycetaceae</taxon>
        <taxon>Streptomyces</taxon>
    </lineage>
</organism>
<sequence length="620" mass="67378">MFTFEVIAGSTCPSIAIIGMGSRGLGVLERLVSRCLADPFDVTVHIVDAQPPGAGFHRPDQPDYLLLNTVCSQLTAFSDASMVTGPASVPGPSLYEWCVERDLRLSDDGYTVSTGAGRPVRANDYLPRRLLSEYLSWAAQRILAAAPASLRLQWHSTTATSVRPDPAGERIALADGTSFTTDAVFVTIGHHTLYLPPEETPDAPYIRRPYPLPAAVDPVRAGERVVLLGMSLTAMDIVASLTLGRGGRHVIDDGRSRYEPSGREPEIILTCRTGLPARSRPRLNPGRVKAAPLALTSTRVKQLRDLRPHGRLNFTEDVLPLVETEIELTYYRTLLAQQTGDAESARREFAQRAAEEGTEALLTDSRERFGASPVRGFLSRRSEPRRWATYEDYADWFTEQVAEDLAEARAGLGSSPLKEALEVLRDHRDVLREVIDSPGLDDESTGYFFGEFASTVNRMVTGPQLDRSVELLALIRAGIVRLAPGAGPTLSRDGERGPWTLESTTLGTPTVLRADRVITGHLVEPGVEEAAGSLLADLVKSGRARTLAHRGTGLAGLDVTREGRPVDSEGTVQQRIFLLGPYTEGSSYYNHYIPSPHAPSRALMDADLALSAALPRGTDS</sequence>
<gene>
    <name evidence="2" type="ORF">GCM10010253_23760</name>
</gene>
<dbReference type="SUPFAM" id="SSF51905">
    <property type="entry name" value="FAD/NAD(P)-binding domain"/>
    <property type="match status" value="1"/>
</dbReference>
<evidence type="ECO:0000259" key="1">
    <source>
        <dbReference type="Pfam" id="PF13454"/>
    </source>
</evidence>
<dbReference type="PANTHER" id="PTHR40254">
    <property type="entry name" value="BLR0577 PROTEIN"/>
    <property type="match status" value="1"/>
</dbReference>
<proteinExistence type="predicted"/>
<keyword evidence="3" id="KW-1185">Reference proteome</keyword>
<dbReference type="Pfam" id="PF13454">
    <property type="entry name" value="NAD_binding_9"/>
    <property type="match status" value="1"/>
</dbReference>
<dbReference type="InterPro" id="IPR038732">
    <property type="entry name" value="HpyO/CreE_NAD-binding"/>
</dbReference>
<dbReference type="Gene3D" id="3.50.50.60">
    <property type="entry name" value="FAD/NAD(P)-binding domain"/>
    <property type="match status" value="1"/>
</dbReference>
<evidence type="ECO:0000313" key="3">
    <source>
        <dbReference type="Proteomes" id="UP000659767"/>
    </source>
</evidence>
<comment type="caution">
    <text evidence="2">The sequence shown here is derived from an EMBL/GenBank/DDBJ whole genome shotgun (WGS) entry which is preliminary data.</text>
</comment>
<dbReference type="Proteomes" id="UP000659767">
    <property type="component" value="Unassembled WGS sequence"/>
</dbReference>
<dbReference type="RefSeq" id="WP_234427851.1">
    <property type="nucleotide sequence ID" value="NZ_BMSZ01000006.1"/>
</dbReference>